<dbReference type="GeneID" id="15956714"/>
<dbReference type="RefSeq" id="YP_008129964.1">
    <property type="nucleotide sequence ID" value="NC_021559.1"/>
</dbReference>
<dbReference type="Pfam" id="PF11360">
    <property type="entry name" value="DUF3110"/>
    <property type="match status" value="1"/>
</dbReference>
<dbReference type="EMBL" id="HQ337021">
    <property type="protein sequence ID" value="AGN11975.1"/>
    <property type="molecule type" value="Genomic_DNA"/>
</dbReference>
<accession>R9S6S8</accession>
<evidence type="ECO:0000313" key="1">
    <source>
        <dbReference type="EMBL" id="AGN11975.1"/>
    </source>
</evidence>
<proteinExistence type="predicted"/>
<name>R9S6S8_9CAUD</name>
<protein>
    <submittedName>
        <fullName evidence="1">Uncharacterized protein</fullName>
    </submittedName>
</protein>
<dbReference type="KEGG" id="vg:15956714"/>
<dbReference type="Proteomes" id="UP000201670">
    <property type="component" value="Segment"/>
</dbReference>
<evidence type="ECO:0000313" key="2">
    <source>
        <dbReference type="Proteomes" id="UP000201670"/>
    </source>
</evidence>
<organism evidence="1 2">
    <name type="scientific">Prochlorococcus phage P-SSM3</name>
    <dbReference type="NCBI Taxonomy" id="536453"/>
    <lineage>
        <taxon>Viruses</taxon>
        <taxon>Duplodnaviria</taxon>
        <taxon>Heunggongvirae</taxon>
        <taxon>Uroviricota</taxon>
        <taxon>Caudoviricetes</taxon>
        <taxon>Pantevenvirales</taxon>
        <taxon>Kyanoviridae</taxon>
        <taxon>Ronodorvirus</taxon>
        <taxon>Ronodorvirus pssm3</taxon>
    </lineage>
</organism>
<dbReference type="InterPro" id="IPR021503">
    <property type="entry name" value="DUF3110"/>
</dbReference>
<gene>
    <name evidence="1" type="ORF">PRAG_00033</name>
</gene>
<sequence length="88" mass="10067">MFVLTDKKSGGIYSVLNKENQKTVQCFEEEDDCIRYHDMLLANGTEHELNVMEVDDELISINCGSHGYRYMVITSEDLVVPPPKTIKK</sequence>
<keyword evidence="2" id="KW-1185">Reference proteome</keyword>
<reference evidence="1 2" key="1">
    <citation type="submission" date="2010-10" db="EMBL/GenBank/DDBJ databases">
        <title>The Genome Sequence of Prochlorococcus phage P-SSM3.</title>
        <authorList>
            <consortium name="The Broad Institute Genome Sequencing Platform"/>
            <person name="Henn M.R."/>
            <person name="Sullivan M.S."/>
            <person name="Osburne M.S."/>
            <person name="Levin J."/>
            <person name="Malboeuf C."/>
            <person name="Casali M."/>
            <person name="Russ C."/>
            <person name="Lennon N."/>
            <person name="Chapman S.B."/>
            <person name="Erlich R."/>
            <person name="Young S.K."/>
            <person name="Yandava C."/>
            <person name="Zeng Q."/>
            <person name="Alvarado L."/>
            <person name="Anderson S."/>
            <person name="Berlin A."/>
            <person name="Chen Z."/>
            <person name="Freedman E."/>
            <person name="Gellesch M."/>
            <person name="Goldberg J."/>
            <person name="Green L."/>
            <person name="Griggs A."/>
            <person name="Gujja S."/>
            <person name="Heilman E.R."/>
            <person name="Heiman D."/>
            <person name="Hollinger A."/>
            <person name="Howarth C."/>
            <person name="Larson L."/>
            <person name="Mehta T."/>
            <person name="Pearson M."/>
            <person name="Roberts A."/>
            <person name="Ryan E."/>
            <person name="Saif S."/>
            <person name="Shea T."/>
            <person name="Shenoy N."/>
            <person name="Sisk P."/>
            <person name="Stolte C."/>
            <person name="Sykes S."/>
            <person name="White J."/>
            <person name="Yu Q."/>
            <person name="Coleman M.L."/>
            <person name="Huang K.H."/>
            <person name="Weigele P.R."/>
            <person name="DeFrancesco A.S."/>
            <person name="Kern S.E."/>
            <person name="Thompson L.R."/>
            <person name="Fu R."/>
            <person name="Hombeck B."/>
            <person name="Chisholm S.W."/>
            <person name="Haas B."/>
            <person name="Nusbaum C."/>
            <person name="Birren B."/>
        </authorList>
    </citation>
    <scope>NUCLEOTIDE SEQUENCE [LARGE SCALE GENOMIC DNA]</scope>
    <source>
        <strain evidence="1 2">P-SSM3</strain>
    </source>
</reference>